<evidence type="ECO:0000259" key="4">
    <source>
        <dbReference type="Pfam" id="PF01648"/>
    </source>
</evidence>
<feature type="region of interest" description="Disordered" evidence="3">
    <location>
        <begin position="207"/>
        <end position="230"/>
    </location>
</feature>
<dbReference type="Pfam" id="PF01648">
    <property type="entry name" value="ACPS"/>
    <property type="match status" value="1"/>
</dbReference>
<evidence type="ECO:0000256" key="2">
    <source>
        <dbReference type="ARBA" id="ARBA00022679"/>
    </source>
</evidence>
<dbReference type="SUPFAM" id="SSF56214">
    <property type="entry name" value="4'-phosphopantetheinyl transferase"/>
    <property type="match status" value="2"/>
</dbReference>
<dbReference type="RefSeq" id="WP_250828799.1">
    <property type="nucleotide sequence ID" value="NZ_JAMOIL010000041.1"/>
</dbReference>
<feature type="domain" description="4'-phosphopantetheinyl transferase" evidence="4">
    <location>
        <begin position="119"/>
        <end position="195"/>
    </location>
</feature>
<dbReference type="Proteomes" id="UP001139485">
    <property type="component" value="Unassembled WGS sequence"/>
</dbReference>
<organism evidence="5 6">
    <name type="scientific">Nocardioides bruguierae</name>
    <dbReference type="NCBI Taxonomy" id="2945102"/>
    <lineage>
        <taxon>Bacteria</taxon>
        <taxon>Bacillati</taxon>
        <taxon>Actinomycetota</taxon>
        <taxon>Actinomycetes</taxon>
        <taxon>Propionibacteriales</taxon>
        <taxon>Nocardioidaceae</taxon>
        <taxon>Nocardioides</taxon>
    </lineage>
</organism>
<dbReference type="GO" id="GO:0008897">
    <property type="term" value="F:holo-[acyl-carrier-protein] synthase activity"/>
    <property type="evidence" value="ECO:0007669"/>
    <property type="project" value="InterPro"/>
</dbReference>
<evidence type="ECO:0000313" key="6">
    <source>
        <dbReference type="Proteomes" id="UP001139485"/>
    </source>
</evidence>
<keyword evidence="2 5" id="KW-0808">Transferase</keyword>
<comment type="caution">
    <text evidence="5">The sequence shown here is derived from an EMBL/GenBank/DDBJ whole genome shotgun (WGS) entry which is preliminary data.</text>
</comment>
<sequence>MREIAAADGQALVLVARVQLAHQGLHDTWGPLSGAERERADRYVHEADRRSYESAHLLVREAVRRWCGAVAQPSLVLTYDCPTCGSAEHGRPRFRSLDEVQISLSHARGHVAAAVSARPIGVDVEDTDRSLSRADLTGFMTPRELAADGGSMGLLETWTRKEALVKAGAATLDEIGGVDVTADLCALAGGSWLVRSHRDEGWVLSVATGGERGPEPHSEVADGPPRDASE</sequence>
<dbReference type="GO" id="GO:0000287">
    <property type="term" value="F:magnesium ion binding"/>
    <property type="evidence" value="ECO:0007669"/>
    <property type="project" value="InterPro"/>
</dbReference>
<comment type="similarity">
    <text evidence="1">Belongs to the P-Pant transferase superfamily. Gsp/Sfp/HetI/AcpT family.</text>
</comment>
<evidence type="ECO:0000256" key="3">
    <source>
        <dbReference type="SAM" id="MobiDB-lite"/>
    </source>
</evidence>
<dbReference type="InterPro" id="IPR050559">
    <property type="entry name" value="P-Pant_transferase_sf"/>
</dbReference>
<dbReference type="EMBL" id="JAMOIL010000041">
    <property type="protein sequence ID" value="MCM0622616.1"/>
    <property type="molecule type" value="Genomic_DNA"/>
</dbReference>
<dbReference type="GO" id="GO:0005829">
    <property type="term" value="C:cytosol"/>
    <property type="evidence" value="ECO:0007669"/>
    <property type="project" value="TreeGrafter"/>
</dbReference>
<keyword evidence="6" id="KW-1185">Reference proteome</keyword>
<name>A0A9X2DAZ8_9ACTN</name>
<dbReference type="PANTHER" id="PTHR12215:SF10">
    <property type="entry name" value="L-AMINOADIPATE-SEMIALDEHYDE DEHYDROGENASE-PHOSPHOPANTETHEINYL TRANSFERASE"/>
    <property type="match status" value="1"/>
</dbReference>
<gene>
    <name evidence="5" type="ORF">M8330_20205</name>
</gene>
<dbReference type="PANTHER" id="PTHR12215">
    <property type="entry name" value="PHOSPHOPANTETHEINE TRANSFERASE"/>
    <property type="match status" value="1"/>
</dbReference>
<dbReference type="GO" id="GO:0019878">
    <property type="term" value="P:lysine biosynthetic process via aminoadipic acid"/>
    <property type="evidence" value="ECO:0007669"/>
    <property type="project" value="TreeGrafter"/>
</dbReference>
<dbReference type="Gene3D" id="3.90.470.20">
    <property type="entry name" value="4'-phosphopantetheinyl transferase domain"/>
    <property type="match status" value="1"/>
</dbReference>
<evidence type="ECO:0000313" key="5">
    <source>
        <dbReference type="EMBL" id="MCM0622616.1"/>
    </source>
</evidence>
<dbReference type="InterPro" id="IPR008278">
    <property type="entry name" value="4-PPantetheinyl_Trfase_dom"/>
</dbReference>
<protein>
    <submittedName>
        <fullName evidence="5">4'-phosphopantetheinyl transferase superfamily protein</fullName>
    </submittedName>
</protein>
<reference evidence="5" key="1">
    <citation type="submission" date="2022-05" db="EMBL/GenBank/DDBJ databases">
        <authorList>
            <person name="Tuo L."/>
        </authorList>
    </citation>
    <scope>NUCLEOTIDE SEQUENCE</scope>
    <source>
        <strain evidence="5">BSK12Z-4</strain>
    </source>
</reference>
<evidence type="ECO:0000256" key="1">
    <source>
        <dbReference type="ARBA" id="ARBA00010990"/>
    </source>
</evidence>
<dbReference type="InterPro" id="IPR037143">
    <property type="entry name" value="4-PPantetheinyl_Trfase_dom_sf"/>
</dbReference>
<proteinExistence type="inferred from homology"/>
<feature type="compositionally biased region" description="Basic and acidic residues" evidence="3">
    <location>
        <begin position="212"/>
        <end position="230"/>
    </location>
</feature>
<dbReference type="AlphaFoldDB" id="A0A9X2DAZ8"/>
<accession>A0A9X2DAZ8</accession>